<keyword evidence="2" id="KW-0805">Transcription regulation</keyword>
<reference evidence="9 10" key="1">
    <citation type="journal article" date="2014" name="PLoS ONE">
        <title>Global Analysis of Gene Expression Profiles in Physic Nut (Jatropha curcas L.) Seedlings Exposed to Salt Stress.</title>
        <authorList>
            <person name="Zhang L."/>
            <person name="Zhang C."/>
            <person name="Wu P."/>
            <person name="Chen Y."/>
            <person name="Li M."/>
            <person name="Jiang H."/>
            <person name="Wu G."/>
        </authorList>
    </citation>
    <scope>NUCLEOTIDE SEQUENCE [LARGE SCALE GENOMIC DNA]</scope>
    <source>
        <strain evidence="10">cv. GZQX0401</strain>
        <tissue evidence="9">Young leaves</tissue>
    </source>
</reference>
<dbReference type="EMBL" id="KC775353">
    <property type="protein sequence ID" value="AGL39731.1"/>
    <property type="molecule type" value="Genomic_DNA"/>
</dbReference>
<evidence type="ECO:0000256" key="2">
    <source>
        <dbReference type="ARBA" id="ARBA00023015"/>
    </source>
</evidence>
<dbReference type="PANTHER" id="PTHR31989">
    <property type="entry name" value="NAC DOMAIN-CONTAINING PROTEIN 82-RELATED"/>
    <property type="match status" value="1"/>
</dbReference>
<dbReference type="PROSITE" id="PS51005">
    <property type="entry name" value="NAC"/>
    <property type="match status" value="1"/>
</dbReference>
<evidence type="ECO:0000259" key="7">
    <source>
        <dbReference type="PROSITE" id="PS51005"/>
    </source>
</evidence>
<keyword evidence="5" id="KW-0539">Nucleus</keyword>
<evidence type="ECO:0000256" key="4">
    <source>
        <dbReference type="ARBA" id="ARBA00023163"/>
    </source>
</evidence>
<accession>R4NEX4</accession>
<dbReference type="Gene3D" id="2.170.150.80">
    <property type="entry name" value="NAC domain"/>
    <property type="match status" value="1"/>
</dbReference>
<reference evidence="8" key="2">
    <citation type="journal article" date="2015" name="PLoS ONE">
        <title>Genome-Wide Analysis of the NAC Gene Family in Physic Nut (Jatropha curcas L.).</title>
        <authorList>
            <person name="Wu Z."/>
            <person name="Xu X."/>
            <person name="Xiong W."/>
            <person name="Wu P."/>
            <person name="Chen Y."/>
            <person name="Li M."/>
            <person name="Wu G."/>
            <person name="Jiang H."/>
        </authorList>
    </citation>
    <scope>NUCLEOTIDE SEQUENCE</scope>
</reference>
<evidence type="ECO:0000256" key="6">
    <source>
        <dbReference type="SAM" id="MobiDB-lite"/>
    </source>
</evidence>
<dbReference type="GO" id="GO:0005634">
    <property type="term" value="C:nucleus"/>
    <property type="evidence" value="ECO:0007669"/>
    <property type="project" value="UniProtKB-SubCell"/>
</dbReference>
<feature type="domain" description="NAC" evidence="7">
    <location>
        <begin position="10"/>
        <end position="147"/>
    </location>
</feature>
<evidence type="ECO:0000313" key="8">
    <source>
        <dbReference type="EMBL" id="AGL39731.1"/>
    </source>
</evidence>
<dbReference type="STRING" id="180498.R4NEX4"/>
<dbReference type="EMBL" id="KK914347">
    <property type="protein sequence ID" value="KDP39518.1"/>
    <property type="molecule type" value="Genomic_DNA"/>
</dbReference>
<evidence type="ECO:0000256" key="3">
    <source>
        <dbReference type="ARBA" id="ARBA00023125"/>
    </source>
</evidence>
<keyword evidence="3" id="KW-0238">DNA-binding</keyword>
<protein>
    <submittedName>
        <fullName evidence="8">NAC transcription factor 075</fullName>
    </submittedName>
</protein>
<dbReference type="InterPro" id="IPR003441">
    <property type="entry name" value="NAC-dom"/>
</dbReference>
<sequence length="364" mass="41553">MATPTSESVQDVGDGFRPTEKELVNHYLKLKMLGCDHQVSRIPEIDIYKHEPWDLPKHLGANSNGEESYFFHRCRSGRPRRTTKAGYWNVTGKKREIKNDEGEIVIKSIFVFYKGRTPKGIRAEWTMHEYSAAANKRDFVLCKLFRKEKICKKPNDNPTTAPTNNDEGTIPATENGELQSTIPASDERELCQDMAPCDPQNQNSYQKTDYSTFYDAKTCKLMTCENQATDAAIIEQEDFHTPTNDDETADTGELDSTITASDKGELCQDRAPYNPQNQNSCKKTDYPTFIDGETSKIMTSENQAIDAAIAEQFDLEPLPNMDLSLEFNEQSWTFNSALDSYMQTKQDFSNYDIWNFSKGEQYQM</sequence>
<name>R4NEX4_JATCU</name>
<dbReference type="Pfam" id="PF02365">
    <property type="entry name" value="NAM"/>
    <property type="match status" value="1"/>
</dbReference>
<keyword evidence="10" id="KW-1185">Reference proteome</keyword>
<dbReference type="InterPro" id="IPR036093">
    <property type="entry name" value="NAC_dom_sf"/>
</dbReference>
<evidence type="ECO:0000313" key="10">
    <source>
        <dbReference type="Proteomes" id="UP000027138"/>
    </source>
</evidence>
<evidence type="ECO:0000313" key="9">
    <source>
        <dbReference type="EMBL" id="KDP39518.1"/>
    </source>
</evidence>
<dbReference type="GO" id="GO:0003677">
    <property type="term" value="F:DNA binding"/>
    <property type="evidence" value="ECO:0007669"/>
    <property type="project" value="UniProtKB-KW"/>
</dbReference>
<feature type="compositionally biased region" description="Low complexity" evidence="6">
    <location>
        <begin position="156"/>
        <end position="166"/>
    </location>
</feature>
<dbReference type="OrthoDB" id="1570547at2759"/>
<feature type="region of interest" description="Disordered" evidence="6">
    <location>
        <begin position="153"/>
        <end position="174"/>
    </location>
</feature>
<keyword evidence="4" id="KW-0804">Transcription</keyword>
<dbReference type="GO" id="GO:0006355">
    <property type="term" value="P:regulation of DNA-templated transcription"/>
    <property type="evidence" value="ECO:0007669"/>
    <property type="project" value="InterPro"/>
</dbReference>
<dbReference type="AlphaFoldDB" id="R4NEX4"/>
<gene>
    <name evidence="9" type="ORF">JCGZ_02538</name>
</gene>
<dbReference type="Proteomes" id="UP000027138">
    <property type="component" value="Unassembled WGS sequence"/>
</dbReference>
<organism evidence="8">
    <name type="scientific">Jatropha curcas</name>
    <name type="common">Barbados nut</name>
    <dbReference type="NCBI Taxonomy" id="180498"/>
    <lineage>
        <taxon>Eukaryota</taxon>
        <taxon>Viridiplantae</taxon>
        <taxon>Streptophyta</taxon>
        <taxon>Embryophyta</taxon>
        <taxon>Tracheophyta</taxon>
        <taxon>Spermatophyta</taxon>
        <taxon>Magnoliopsida</taxon>
        <taxon>eudicotyledons</taxon>
        <taxon>Gunneridae</taxon>
        <taxon>Pentapetalae</taxon>
        <taxon>rosids</taxon>
        <taxon>fabids</taxon>
        <taxon>Malpighiales</taxon>
        <taxon>Euphorbiaceae</taxon>
        <taxon>Crotonoideae</taxon>
        <taxon>Jatropheae</taxon>
        <taxon>Jatropha</taxon>
    </lineage>
</organism>
<proteinExistence type="predicted"/>
<dbReference type="SUPFAM" id="SSF101941">
    <property type="entry name" value="NAC domain"/>
    <property type="match status" value="1"/>
</dbReference>
<evidence type="ECO:0000256" key="5">
    <source>
        <dbReference type="ARBA" id="ARBA00023242"/>
    </source>
</evidence>
<comment type="subcellular location">
    <subcellularLocation>
        <location evidence="1">Nucleus</location>
    </subcellularLocation>
</comment>
<evidence type="ECO:0000256" key="1">
    <source>
        <dbReference type="ARBA" id="ARBA00004123"/>
    </source>
</evidence>